<feature type="chain" id="PRO_5040234305" evidence="1">
    <location>
        <begin position="23"/>
        <end position="146"/>
    </location>
</feature>
<comment type="caution">
    <text evidence="2">The sequence shown here is derived from an EMBL/GenBank/DDBJ whole genome shotgun (WGS) entry which is preliminary data.</text>
</comment>
<keyword evidence="1" id="KW-0732">Signal</keyword>
<dbReference type="OrthoDB" id="5418436at2759"/>
<dbReference type="PANTHER" id="PTHR34618:SF4">
    <property type="entry name" value="CAS1"/>
    <property type="match status" value="1"/>
</dbReference>
<evidence type="ECO:0000313" key="2">
    <source>
        <dbReference type="EMBL" id="KAF2258580.1"/>
    </source>
</evidence>
<accession>A0A9P4K1R6</accession>
<dbReference type="EMBL" id="ML986756">
    <property type="protein sequence ID" value="KAF2258580.1"/>
    <property type="molecule type" value="Genomic_DNA"/>
</dbReference>
<proteinExistence type="predicted"/>
<reference evidence="3" key="1">
    <citation type="journal article" date="2020" name="Stud. Mycol.">
        <title>101 Dothideomycetes genomes: A test case for predicting lifestyles and emergence of pathogens.</title>
        <authorList>
            <person name="Haridas S."/>
            <person name="Albert R."/>
            <person name="Binder M."/>
            <person name="Bloem J."/>
            <person name="LaButti K."/>
            <person name="Salamov A."/>
            <person name="Andreopoulos B."/>
            <person name="Baker S."/>
            <person name="Barry K."/>
            <person name="Bills G."/>
            <person name="Bluhm B."/>
            <person name="Cannon C."/>
            <person name="Castanera R."/>
            <person name="Culley D."/>
            <person name="Daum C."/>
            <person name="Ezra D."/>
            <person name="Gonzalez J."/>
            <person name="Henrissat B."/>
            <person name="Kuo A."/>
            <person name="Liang C."/>
            <person name="Lipzen A."/>
            <person name="Lutzoni F."/>
            <person name="Magnuson J."/>
            <person name="Mondo S."/>
            <person name="Nolan M."/>
            <person name="Ohm R."/>
            <person name="Pangilinan J."/>
            <person name="Park H.-J."/>
            <person name="Ramirez L."/>
            <person name="Alfaro M."/>
            <person name="Sun H."/>
            <person name="Tritt A."/>
            <person name="Yoshinaga Y."/>
            <person name="Zwiers L.-H."/>
            <person name="Turgeon B."/>
            <person name="Goodwin S."/>
            <person name="Spatafora J."/>
            <person name="Crous P."/>
            <person name="Grigoriev I."/>
        </authorList>
    </citation>
    <scope>NUCLEOTIDE SEQUENCE [LARGE SCALE GENOMIC DNA]</scope>
    <source>
        <strain evidence="3">CBS 304.66</strain>
    </source>
</reference>
<feature type="non-terminal residue" evidence="2">
    <location>
        <position position="146"/>
    </location>
</feature>
<name>A0A9P4K1R6_9PLEO</name>
<dbReference type="Proteomes" id="UP000800093">
    <property type="component" value="Unassembled WGS sequence"/>
</dbReference>
<sequence>MYLPSALARLTIILSVPCLVTAHGKVTSATGDLGGNTTALGILGATVPGTGPNDITEVDTTIFKKKNILSNGLGKTTGGGKNRPEDLLLAMFQSGSALPQVNNGGEGRVRGVFHVVTTDGAGPVRAVIDATAKGHFRNGTEATVLT</sequence>
<gene>
    <name evidence="2" type="ORF">CC78DRAFT_478304</name>
</gene>
<dbReference type="PANTHER" id="PTHR34618">
    <property type="entry name" value="SURFACE PROTEIN MAS1, PUTATIVE-RELATED"/>
    <property type="match status" value="1"/>
</dbReference>
<feature type="signal peptide" evidence="1">
    <location>
        <begin position="1"/>
        <end position="22"/>
    </location>
</feature>
<keyword evidence="3" id="KW-1185">Reference proteome</keyword>
<dbReference type="AlphaFoldDB" id="A0A9P4K1R6"/>
<organism evidence="2 3">
    <name type="scientific">Lojkania enalia</name>
    <dbReference type="NCBI Taxonomy" id="147567"/>
    <lineage>
        <taxon>Eukaryota</taxon>
        <taxon>Fungi</taxon>
        <taxon>Dikarya</taxon>
        <taxon>Ascomycota</taxon>
        <taxon>Pezizomycotina</taxon>
        <taxon>Dothideomycetes</taxon>
        <taxon>Pleosporomycetidae</taxon>
        <taxon>Pleosporales</taxon>
        <taxon>Pleosporales incertae sedis</taxon>
        <taxon>Lojkania</taxon>
    </lineage>
</organism>
<protein>
    <submittedName>
        <fullName evidence="2">Uncharacterized protein</fullName>
    </submittedName>
</protein>
<dbReference type="InterPro" id="IPR021476">
    <property type="entry name" value="Egh16-like"/>
</dbReference>
<dbReference type="Pfam" id="PF11327">
    <property type="entry name" value="Egh16-like"/>
    <property type="match status" value="1"/>
</dbReference>
<evidence type="ECO:0000313" key="3">
    <source>
        <dbReference type="Proteomes" id="UP000800093"/>
    </source>
</evidence>
<evidence type="ECO:0000256" key="1">
    <source>
        <dbReference type="SAM" id="SignalP"/>
    </source>
</evidence>